<dbReference type="Pfam" id="PF02383">
    <property type="entry name" value="Syja_N"/>
    <property type="match status" value="1"/>
</dbReference>
<dbReference type="GO" id="GO:0012505">
    <property type="term" value="C:endomembrane system"/>
    <property type="evidence" value="ECO:0007669"/>
    <property type="project" value="UniProtKB-SubCell"/>
</dbReference>
<evidence type="ECO:0000256" key="2">
    <source>
        <dbReference type="ARBA" id="ARBA00022801"/>
    </source>
</evidence>
<proteinExistence type="predicted"/>
<evidence type="ECO:0000259" key="6">
    <source>
        <dbReference type="PROSITE" id="PS50275"/>
    </source>
</evidence>
<keyword evidence="3 5" id="KW-0472">Membrane</keyword>
<feature type="transmembrane region" description="Helical" evidence="5">
    <location>
        <begin position="86"/>
        <end position="106"/>
    </location>
</feature>
<evidence type="ECO:0000313" key="8">
    <source>
        <dbReference type="Proteomes" id="UP000692954"/>
    </source>
</evidence>
<protein>
    <recommendedName>
        <fullName evidence="6">SAC domain-containing protein</fullName>
    </recommendedName>
</protein>
<evidence type="ECO:0000256" key="1">
    <source>
        <dbReference type="ARBA" id="ARBA00004308"/>
    </source>
</evidence>
<evidence type="ECO:0000256" key="4">
    <source>
        <dbReference type="SAM" id="MobiDB-lite"/>
    </source>
</evidence>
<comment type="caution">
    <text evidence="7">The sequence shown here is derived from an EMBL/GenBank/DDBJ whole genome shotgun (WGS) entry which is preliminary data.</text>
</comment>
<feature type="region of interest" description="Disordered" evidence="4">
    <location>
        <begin position="694"/>
        <end position="713"/>
    </location>
</feature>
<gene>
    <name evidence="7" type="ORF">PSON_ATCC_30995.1.T0010497</name>
</gene>
<dbReference type="InterPro" id="IPR043573">
    <property type="entry name" value="Fig4-like"/>
</dbReference>
<evidence type="ECO:0000256" key="5">
    <source>
        <dbReference type="SAM" id="Phobius"/>
    </source>
</evidence>
<keyword evidence="5" id="KW-1133">Transmembrane helix</keyword>
<comment type="subcellular location">
    <subcellularLocation>
        <location evidence="1">Endomembrane system</location>
    </subcellularLocation>
</comment>
<keyword evidence="8" id="KW-1185">Reference proteome</keyword>
<organism evidence="7 8">
    <name type="scientific">Paramecium sonneborni</name>
    <dbReference type="NCBI Taxonomy" id="65129"/>
    <lineage>
        <taxon>Eukaryota</taxon>
        <taxon>Sar</taxon>
        <taxon>Alveolata</taxon>
        <taxon>Ciliophora</taxon>
        <taxon>Intramacronucleata</taxon>
        <taxon>Oligohymenophorea</taxon>
        <taxon>Peniculida</taxon>
        <taxon>Parameciidae</taxon>
        <taxon>Paramecium</taxon>
    </lineage>
</organism>
<keyword evidence="2" id="KW-0378">Hydrolase</keyword>
<dbReference type="PANTHER" id="PTHR45738">
    <property type="entry name" value="POLYPHOSPHOINOSITIDE PHOSPHATASE"/>
    <property type="match status" value="1"/>
</dbReference>
<keyword evidence="5" id="KW-0812">Transmembrane</keyword>
<name>A0A8S1JUY7_9CILI</name>
<dbReference type="OrthoDB" id="405996at2759"/>
<dbReference type="PROSITE" id="PS50275">
    <property type="entry name" value="SAC"/>
    <property type="match status" value="1"/>
</dbReference>
<dbReference type="InterPro" id="IPR002013">
    <property type="entry name" value="SAC_dom"/>
</dbReference>
<dbReference type="PANTHER" id="PTHR45738:SF5">
    <property type="entry name" value="POLYPHOSPHOINOSITIDE PHOSPHATASE"/>
    <property type="match status" value="1"/>
</dbReference>
<dbReference type="Proteomes" id="UP000692954">
    <property type="component" value="Unassembled WGS sequence"/>
</dbReference>
<dbReference type="GO" id="GO:0043813">
    <property type="term" value="F:phosphatidylinositol-3,5-bisphosphate 5-phosphatase activity"/>
    <property type="evidence" value="ECO:0007669"/>
    <property type="project" value="InterPro"/>
</dbReference>
<feature type="compositionally biased region" description="Polar residues" evidence="4">
    <location>
        <begin position="696"/>
        <end position="713"/>
    </location>
</feature>
<accession>A0A8S1JUY7</accession>
<sequence length="847" mass="100165">MNLEYPWDVQKIKFKNIQVFRSHQKDKYILIGNHTLTQQFCILYLNIQKGPDLYQKELKQYIYEEERSFESLEDAKQYLNKYNMTYLYTVSGIIGFIKFVQGYYVMFIKRRKSIAKLGKHKIFTIEERSIVELFDGQYSQVESKYKKLFQDYDLEIGFYSSYTYDVTSTLSKNIIPSDDVQNKNQKHHKIGQYRNLFMWNHYLLTEFDKIIKDKRWVIPIIHGYCEQSTIKTVANYFSITLLARRSIKHAGARYLTRGINEQGYVANFVETEQIVIELDKSTCQRPACSSFIQIRGSAPVYWYQEPKMYLFKLPIKIHQSDPYLYATKKHICDLISSYGRSIYMVNLVKQNEHNKREQVLAEEYFAAINTVKEEMQNQTEIELGYLGFDMKAQLKQDKEEFVNKCYSLAYYCIMKTGVFLFVKEPKCNENVIIEIQNGVVRSNCVDCLDRTNAFQQLIGEMALGIQLAKINQSSLKFNLLLLNESILQEFREMYEQLGDFVSQQYGSSLAHKQNIGQKSKRIELFTSLKRHYNNNIEDPQKQNQIDLFLGIHRPIPDGPFIGEYMNIWLFPDTKYLQQYTQHKQWWVNPYLEFQQKSLIDEISRRCKEACQSAKKDQKAKIQRKQTTIFNFDIIEKMKYKTNQKQKGKNVFILSSPYTKVRDKHPDYVSKPFNLEEKLKKPYYDVIQIYETEQKNDSPCGSHQSSPKQNPQNQRTRFSLLKGDEILEIQKYTRIKTFEELTDEANQIRKYLKYNLSSDDEEKLRSNLKRYLNGEQSKELIVPTDKNTDIQKQQYSEVKQSIAHSETVQGVSTQQAKKIPVEQKSVKFLESLLKKNFAQSQKLKINKI</sequence>
<reference evidence="7" key="1">
    <citation type="submission" date="2021-01" db="EMBL/GenBank/DDBJ databases">
        <authorList>
            <consortium name="Genoscope - CEA"/>
            <person name="William W."/>
        </authorList>
    </citation>
    <scope>NUCLEOTIDE SEQUENCE</scope>
</reference>
<dbReference type="GO" id="GO:0046856">
    <property type="term" value="P:phosphatidylinositol dephosphorylation"/>
    <property type="evidence" value="ECO:0007669"/>
    <property type="project" value="InterPro"/>
</dbReference>
<evidence type="ECO:0000256" key="3">
    <source>
        <dbReference type="ARBA" id="ARBA00023136"/>
    </source>
</evidence>
<feature type="domain" description="SAC" evidence="6">
    <location>
        <begin position="149"/>
        <end position="507"/>
    </location>
</feature>
<dbReference type="EMBL" id="CAJJDN010000001">
    <property type="protein sequence ID" value="CAD8046211.1"/>
    <property type="molecule type" value="Genomic_DNA"/>
</dbReference>
<dbReference type="AlphaFoldDB" id="A0A8S1JUY7"/>
<evidence type="ECO:0000313" key="7">
    <source>
        <dbReference type="EMBL" id="CAD8046211.1"/>
    </source>
</evidence>